<dbReference type="EMBL" id="JBIYEW010000001">
    <property type="protein sequence ID" value="MFK4637122.1"/>
    <property type="molecule type" value="Genomic_DNA"/>
</dbReference>
<keyword evidence="5 6" id="KW-0472">Membrane</keyword>
<sequence>MQQRKTSTMTPGTMAGFLLLGTAATGILVVDAGIYGGSWISHDGQALPVNPMAAPFGLITGQVYWSQASTLCLAVALVVLLGVAAGVVKGRLKAAKDRSRVDYKAAVMGRGKDISMLTERGAKRAARRFKLKWPGIFLGTAVAGGARLYADVESVCLSIFGPRQGKSSTQVIPAVLDAPGAVVTTSNKPDVIDATRLPRSMKGTVWAFNPQKISPDRATWWWNPLSYVTDDDQAQKLSDIFKAAKSGPNSKGDDPYFDPEGIDLMAALFLAAAMGKKPVSIVYDWISGGRVAMEEPKRILREAKNGIYARHADGLEAQLQLDDGQRDGIVGTAKSSLKVLKSVGIQDWVNPKGPNDPRPQFSPETFVREAKDTLYLLSKEGGGSAAALTTALTVAVADAGENYAMTQRFRRLPVPMVFALDEIANVCPWKELPDKYSHYGSKGLLPMAWLQSYSQGEELWGEKGMRKIYSATTVKIIGSGLDEERYLREVSTIIGEYRYNTVNTSTSDRGQSVSVSPEGGKEPIFTASELSEMPIGRAVVKRAGAPTCLIKTVRWIEGPHADAVWLSLNIHDPSDDSEENAAKIIERRTRPGKREKRQGLDQKQDELVTAYLAAQAEAGGATPARVPAAAAPASRWLEALND</sequence>
<proteinExistence type="predicted"/>
<keyword evidence="4 6" id="KW-1133">Transmembrane helix</keyword>
<evidence type="ECO:0000313" key="9">
    <source>
        <dbReference type="Proteomes" id="UP001620520"/>
    </source>
</evidence>
<evidence type="ECO:0000256" key="5">
    <source>
        <dbReference type="ARBA" id="ARBA00023136"/>
    </source>
</evidence>
<reference evidence="8 9" key="1">
    <citation type="submission" date="2024-10" db="EMBL/GenBank/DDBJ databases">
        <title>Novel secondary metabolite-producing bacteria for plant disease control.</title>
        <authorList>
            <person name="Chevrette M."/>
        </authorList>
    </citation>
    <scope>NUCLEOTIDE SEQUENCE [LARGE SCALE GENOMIC DNA]</scope>
    <source>
        <strain evidence="8 9">J30 TE3557</strain>
    </source>
</reference>
<dbReference type="Gene3D" id="3.40.50.300">
    <property type="entry name" value="P-loop containing nucleotide triphosphate hydrolases"/>
    <property type="match status" value="1"/>
</dbReference>
<evidence type="ECO:0000256" key="6">
    <source>
        <dbReference type="SAM" id="Phobius"/>
    </source>
</evidence>
<dbReference type="InterPro" id="IPR051539">
    <property type="entry name" value="T4SS-coupling_protein"/>
</dbReference>
<gene>
    <name evidence="8" type="ORF">ABIA52_000011</name>
</gene>
<evidence type="ECO:0000259" key="7">
    <source>
        <dbReference type="Pfam" id="PF12696"/>
    </source>
</evidence>
<comment type="subcellular location">
    <subcellularLocation>
        <location evidence="1">Cell membrane</location>
        <topology evidence="1">Multi-pass membrane protein</topology>
    </subcellularLocation>
</comment>
<evidence type="ECO:0000256" key="1">
    <source>
        <dbReference type="ARBA" id="ARBA00004651"/>
    </source>
</evidence>
<feature type="transmembrane region" description="Helical" evidence="6">
    <location>
        <begin position="64"/>
        <end position="88"/>
    </location>
</feature>
<accession>A0ABW8MZE5</accession>
<feature type="transmembrane region" description="Helical" evidence="6">
    <location>
        <begin position="133"/>
        <end position="150"/>
    </location>
</feature>
<evidence type="ECO:0000256" key="2">
    <source>
        <dbReference type="ARBA" id="ARBA00022475"/>
    </source>
</evidence>
<dbReference type="PANTHER" id="PTHR37937:SF1">
    <property type="entry name" value="CONJUGATIVE TRANSFER: DNA TRANSPORT"/>
    <property type="match status" value="1"/>
</dbReference>
<evidence type="ECO:0000256" key="3">
    <source>
        <dbReference type="ARBA" id="ARBA00022692"/>
    </source>
</evidence>
<organism evidence="8 9">
    <name type="scientific">Paenarthrobacter histidinolovorans</name>
    <dbReference type="NCBI Taxonomy" id="43664"/>
    <lineage>
        <taxon>Bacteria</taxon>
        <taxon>Bacillati</taxon>
        <taxon>Actinomycetota</taxon>
        <taxon>Actinomycetes</taxon>
        <taxon>Micrococcales</taxon>
        <taxon>Micrococcaceae</taxon>
        <taxon>Paenarthrobacter</taxon>
    </lineage>
</organism>
<dbReference type="Proteomes" id="UP001620520">
    <property type="component" value="Unassembled WGS sequence"/>
</dbReference>
<evidence type="ECO:0000256" key="4">
    <source>
        <dbReference type="ARBA" id="ARBA00022989"/>
    </source>
</evidence>
<dbReference type="CDD" id="cd01127">
    <property type="entry name" value="TrwB_TraG_TraD_VirD4"/>
    <property type="match status" value="1"/>
</dbReference>
<dbReference type="InterPro" id="IPR032689">
    <property type="entry name" value="TraG-D_C"/>
</dbReference>
<dbReference type="SUPFAM" id="SSF52540">
    <property type="entry name" value="P-loop containing nucleoside triphosphate hydrolases"/>
    <property type="match status" value="1"/>
</dbReference>
<dbReference type="PANTHER" id="PTHR37937">
    <property type="entry name" value="CONJUGATIVE TRANSFER: DNA TRANSPORT"/>
    <property type="match status" value="1"/>
</dbReference>
<evidence type="ECO:0000313" key="8">
    <source>
        <dbReference type="EMBL" id="MFK4637122.1"/>
    </source>
</evidence>
<dbReference type="Pfam" id="PF12696">
    <property type="entry name" value="TraG-D_C"/>
    <property type="match status" value="1"/>
</dbReference>
<comment type="caution">
    <text evidence="8">The sequence shown here is derived from an EMBL/GenBank/DDBJ whole genome shotgun (WGS) entry which is preliminary data.</text>
</comment>
<keyword evidence="9" id="KW-1185">Reference proteome</keyword>
<dbReference type="InterPro" id="IPR027417">
    <property type="entry name" value="P-loop_NTPase"/>
</dbReference>
<keyword evidence="2" id="KW-1003">Cell membrane</keyword>
<feature type="domain" description="TraD/TraG TraM recognition site" evidence="7">
    <location>
        <begin position="415"/>
        <end position="534"/>
    </location>
</feature>
<keyword evidence="3 6" id="KW-0812">Transmembrane</keyword>
<protein>
    <submittedName>
        <fullName evidence="8">Type IV secretory pathway TraG/TraD family ATPase VirD4</fullName>
    </submittedName>
</protein>
<name>A0ABW8MZE5_9MICC</name>